<evidence type="ECO:0000313" key="1">
    <source>
        <dbReference type="EMBL" id="CAG6506724.1"/>
    </source>
</evidence>
<dbReference type="EMBL" id="HBUE01098829">
    <property type="protein sequence ID" value="CAG6484220.1"/>
    <property type="molecule type" value="Transcribed_RNA"/>
</dbReference>
<accession>A0A8D8D5W8</accession>
<organism evidence="1">
    <name type="scientific">Culex pipiens</name>
    <name type="common">House mosquito</name>
    <dbReference type="NCBI Taxonomy" id="7175"/>
    <lineage>
        <taxon>Eukaryota</taxon>
        <taxon>Metazoa</taxon>
        <taxon>Ecdysozoa</taxon>
        <taxon>Arthropoda</taxon>
        <taxon>Hexapoda</taxon>
        <taxon>Insecta</taxon>
        <taxon>Pterygota</taxon>
        <taxon>Neoptera</taxon>
        <taxon>Endopterygota</taxon>
        <taxon>Diptera</taxon>
        <taxon>Nematocera</taxon>
        <taxon>Culicoidea</taxon>
        <taxon>Culicidae</taxon>
        <taxon>Culicinae</taxon>
        <taxon>Culicini</taxon>
        <taxon>Culex</taxon>
        <taxon>Culex</taxon>
    </lineage>
</organism>
<reference evidence="1" key="1">
    <citation type="submission" date="2021-05" db="EMBL/GenBank/DDBJ databases">
        <authorList>
            <person name="Alioto T."/>
            <person name="Alioto T."/>
            <person name="Gomez Garrido J."/>
        </authorList>
    </citation>
    <scope>NUCLEOTIDE SEQUENCE</scope>
</reference>
<dbReference type="EMBL" id="HBUE01153963">
    <property type="protein sequence ID" value="CAG6506724.1"/>
    <property type="molecule type" value="Transcribed_RNA"/>
</dbReference>
<dbReference type="AlphaFoldDB" id="A0A8D8D5W8"/>
<protein>
    <submittedName>
        <fullName evidence="1">(northern house mosquito) hypothetical protein</fullName>
    </submittedName>
</protein>
<dbReference type="EMBL" id="HBUE01098828">
    <property type="protein sequence ID" value="CAG6484218.1"/>
    <property type="molecule type" value="Transcribed_RNA"/>
</dbReference>
<dbReference type="EMBL" id="HBUE01259019">
    <property type="protein sequence ID" value="CAG6558048.1"/>
    <property type="molecule type" value="Transcribed_RNA"/>
</dbReference>
<sequence length="99" mass="10875">MEQAPLEHVLQFGLGHVVVDVVAGYPYGLKLTFDECFCFAAAPSSVLPEADPLARFVLVQRAERVAMSTEDEPVPGVDGLVHIRQHVERFVLDAVFVPD</sequence>
<proteinExistence type="predicted"/>
<name>A0A8D8D5W8_CULPI</name>